<dbReference type="AlphaFoldDB" id="A0A5N5D8U0"/>
<evidence type="ECO:0000313" key="5">
    <source>
        <dbReference type="EMBL" id="KAB2574178.1"/>
    </source>
</evidence>
<evidence type="ECO:0000256" key="1">
    <source>
        <dbReference type="ARBA" id="ARBA00005725"/>
    </source>
</evidence>
<evidence type="ECO:0000313" key="6">
    <source>
        <dbReference type="Proteomes" id="UP000325902"/>
    </source>
</evidence>
<dbReference type="EMBL" id="VCHE01000047">
    <property type="protein sequence ID" value="KAB2574178.1"/>
    <property type="molecule type" value="Genomic_DNA"/>
</dbReference>
<evidence type="ECO:0000256" key="2">
    <source>
        <dbReference type="ARBA" id="ARBA00022857"/>
    </source>
</evidence>
<evidence type="ECO:0000259" key="4">
    <source>
        <dbReference type="Pfam" id="PF13460"/>
    </source>
</evidence>
<dbReference type="InterPro" id="IPR036291">
    <property type="entry name" value="NAD(P)-bd_dom_sf"/>
</dbReference>
<keyword evidence="6" id="KW-1185">Reference proteome</keyword>
<organism evidence="5 6">
    <name type="scientific">Lasiodiplodia theobromae</name>
    <dbReference type="NCBI Taxonomy" id="45133"/>
    <lineage>
        <taxon>Eukaryota</taxon>
        <taxon>Fungi</taxon>
        <taxon>Dikarya</taxon>
        <taxon>Ascomycota</taxon>
        <taxon>Pezizomycotina</taxon>
        <taxon>Dothideomycetes</taxon>
        <taxon>Dothideomycetes incertae sedis</taxon>
        <taxon>Botryosphaeriales</taxon>
        <taxon>Botryosphaeriaceae</taxon>
        <taxon>Lasiodiplodia</taxon>
    </lineage>
</organism>
<gene>
    <name evidence="5" type="ORF">DBV05_g7170</name>
</gene>
<sequence>MVNVAIAGGTGGVGRAIVEAIKDDPRHTVVVLSRKIPAGNDLGLPIIEVNYESVDDLAEVLESHQIHTVISALALHIHGVGTAQRNLIKAADKSLATKRFVVSAWAVRPSEEFLNMLPHGYQHVASYAELEKTSLEWTAFNNGWFLEYFGMPHVKTYIPQTTFVVDMANKRAAIPGTGKELMTFTYSLDVAKFVVAALDLEKWDRDTIVIGDKMTWEQFVQLAEEARGEKFTVTYDSVSKLEKGEITELPGQVAAYSYFPKEWVQKLFSVFGLWVTRGVFDLPTENALNKRFPNIKVTTVKEMLDQAWKGK</sequence>
<feature type="domain" description="NAD(P)-binding" evidence="4">
    <location>
        <begin position="8"/>
        <end position="147"/>
    </location>
</feature>
<dbReference type="Gene3D" id="3.90.25.10">
    <property type="entry name" value="UDP-galactose 4-epimerase, domain 1"/>
    <property type="match status" value="1"/>
</dbReference>
<dbReference type="PANTHER" id="PTHR47706:SF4">
    <property type="entry name" value="NMRA-LIKE DOMAIN-CONTAINING PROTEIN"/>
    <property type="match status" value="1"/>
</dbReference>
<proteinExistence type="inferred from homology"/>
<comment type="similarity">
    <text evidence="1">Belongs to the NmrA-type oxidoreductase family. Isoflavone reductase subfamily.</text>
</comment>
<reference evidence="5 6" key="1">
    <citation type="journal article" date="2019" name="Sci. Rep.">
        <title>A multi-omics analysis of the grapevine pathogen Lasiodiplodia theobromae reveals that temperature affects the expression of virulence- and pathogenicity-related genes.</title>
        <authorList>
            <person name="Felix C."/>
            <person name="Meneses R."/>
            <person name="Goncalves M.F.M."/>
            <person name="Tilleman L."/>
            <person name="Duarte A.S."/>
            <person name="Jorrin-Novo J.V."/>
            <person name="Van de Peer Y."/>
            <person name="Deforce D."/>
            <person name="Van Nieuwerburgh F."/>
            <person name="Esteves A.C."/>
            <person name="Alves A."/>
        </authorList>
    </citation>
    <scope>NUCLEOTIDE SEQUENCE [LARGE SCALE GENOMIC DNA]</scope>
    <source>
        <strain evidence="5 6">LA-SOL3</strain>
    </source>
</reference>
<dbReference type="PANTHER" id="PTHR47706">
    <property type="entry name" value="NMRA-LIKE FAMILY PROTEIN"/>
    <property type="match status" value="1"/>
</dbReference>
<dbReference type="OrthoDB" id="419598at2759"/>
<dbReference type="SUPFAM" id="SSF51735">
    <property type="entry name" value="NAD(P)-binding Rossmann-fold domains"/>
    <property type="match status" value="1"/>
</dbReference>
<keyword evidence="3" id="KW-0560">Oxidoreductase</keyword>
<dbReference type="Proteomes" id="UP000325902">
    <property type="component" value="Unassembled WGS sequence"/>
</dbReference>
<evidence type="ECO:0000256" key="3">
    <source>
        <dbReference type="ARBA" id="ARBA00023002"/>
    </source>
</evidence>
<keyword evidence="2" id="KW-0521">NADP</keyword>
<dbReference type="Pfam" id="PF13460">
    <property type="entry name" value="NAD_binding_10"/>
    <property type="match status" value="1"/>
</dbReference>
<protein>
    <recommendedName>
        <fullName evidence="4">NAD(P)-binding domain-containing protein</fullName>
    </recommendedName>
</protein>
<name>A0A5N5D8U0_9PEZI</name>
<comment type="caution">
    <text evidence="5">The sequence shown here is derived from an EMBL/GenBank/DDBJ whole genome shotgun (WGS) entry which is preliminary data.</text>
</comment>
<dbReference type="InterPro" id="IPR051609">
    <property type="entry name" value="NmrA/Isoflavone_reductase-like"/>
</dbReference>
<dbReference type="GO" id="GO:0016491">
    <property type="term" value="F:oxidoreductase activity"/>
    <property type="evidence" value="ECO:0007669"/>
    <property type="project" value="UniProtKB-KW"/>
</dbReference>
<dbReference type="InterPro" id="IPR016040">
    <property type="entry name" value="NAD(P)-bd_dom"/>
</dbReference>
<dbReference type="Gene3D" id="3.40.50.720">
    <property type="entry name" value="NAD(P)-binding Rossmann-like Domain"/>
    <property type="match status" value="1"/>
</dbReference>
<accession>A0A5N5D8U0</accession>